<feature type="chain" id="PRO_5026086219" evidence="2">
    <location>
        <begin position="21"/>
        <end position="301"/>
    </location>
</feature>
<protein>
    <submittedName>
        <fullName evidence="3">Capsule gland specific secretory protein</fullName>
    </submittedName>
</protein>
<feature type="signal peptide" evidence="2">
    <location>
        <begin position="1"/>
        <end position="20"/>
    </location>
</feature>
<sequence length="301" mass="32883">MVAVKFLLVIFLAVVPGSFGGKGKCPDTGLAGIVAQQNEVLIRLVKDQQTIITQLEILKAELQAQIKALQGDLGATQASLQATQDDLKATKVELAVTQLDVKNLQKELENIRDVLKYLSDRVAQKRIGSTYVRWGRKTCPVVNQNSTTLVYSGIVGGKHYTHKGSGTNPLCLTNDPKYDGRVKPSTNGYLYGSEYEGIPELQDQEIPCSVCHTTYSNTIMIPGTNQCPSGWTTQYLGHLVSGYYNHYANQFVCLDGQPEGVSSSRTNQNGFLFYIVVSKCGSLSCPPYQNDKVVTCAVCSK</sequence>
<accession>A0A6G9KPB0</accession>
<feature type="coiled-coil region" evidence="1">
    <location>
        <begin position="45"/>
        <end position="121"/>
    </location>
</feature>
<keyword evidence="2" id="KW-0732">Signal</keyword>
<evidence type="ECO:0000256" key="2">
    <source>
        <dbReference type="SAM" id="SignalP"/>
    </source>
</evidence>
<dbReference type="PANTHER" id="PTHR24024:SF18">
    <property type="entry name" value="SHORT-CHAIN COLLAGEN C4-LIKE"/>
    <property type="match status" value="1"/>
</dbReference>
<proteinExistence type="evidence at transcript level"/>
<evidence type="ECO:0000256" key="1">
    <source>
        <dbReference type="SAM" id="Coils"/>
    </source>
</evidence>
<keyword evidence="1" id="KW-0175">Coiled coil</keyword>
<dbReference type="PANTHER" id="PTHR24024">
    <property type="entry name" value="PULMONARY SURFACTANT-ASSOCIATED PROTEIN A"/>
    <property type="match status" value="1"/>
</dbReference>
<dbReference type="AlphaFoldDB" id="A0A6G9KPB0"/>
<evidence type="ECO:0000313" key="3">
    <source>
        <dbReference type="EMBL" id="QIQ54700.1"/>
    </source>
</evidence>
<organism evidence="3">
    <name type="scientific">Reishia bronni</name>
    <dbReference type="NCBI Taxonomy" id="578817"/>
    <lineage>
        <taxon>Eukaryota</taxon>
        <taxon>Metazoa</taxon>
        <taxon>Spiralia</taxon>
        <taxon>Lophotrochozoa</taxon>
        <taxon>Mollusca</taxon>
        <taxon>Gastropoda</taxon>
        <taxon>Caenogastropoda</taxon>
        <taxon>Neogastropoda</taxon>
        <taxon>Muricoidea</taxon>
        <taxon>Muricidae</taxon>
        <taxon>Reishia</taxon>
    </lineage>
</organism>
<dbReference type="InterPro" id="IPR051077">
    <property type="entry name" value="Ca-dependent_lectin"/>
</dbReference>
<name>A0A6G9KPB0_9CAEN</name>
<reference evidence="3" key="1">
    <citation type="submission" date="2019-08" db="EMBL/GenBank/DDBJ databases">
        <title>Towards understanding the formation of egg capsule of the carnivore snail Thais (Reishia) bronni: a transcriptomic approach.</title>
        <authorList>
            <person name="Wong Y.H."/>
            <person name="Okano K."/>
        </authorList>
    </citation>
    <scope>NUCLEOTIDE SEQUENCE</scope>
</reference>
<dbReference type="EMBL" id="MN327979">
    <property type="protein sequence ID" value="QIQ54700.1"/>
    <property type="molecule type" value="mRNA"/>
</dbReference>
<dbReference type="GO" id="GO:0005615">
    <property type="term" value="C:extracellular space"/>
    <property type="evidence" value="ECO:0007669"/>
    <property type="project" value="TreeGrafter"/>
</dbReference>